<dbReference type="eggNOG" id="COG1028">
    <property type="taxonomic scope" value="Bacteria"/>
</dbReference>
<dbReference type="SUPFAM" id="SSF51735">
    <property type="entry name" value="NAD(P)-binding Rossmann-fold domains"/>
    <property type="match status" value="1"/>
</dbReference>
<dbReference type="PROSITE" id="PS00061">
    <property type="entry name" value="ADH_SHORT"/>
    <property type="match status" value="1"/>
</dbReference>
<dbReference type="SMART" id="SM00822">
    <property type="entry name" value="PKS_KR"/>
    <property type="match status" value="1"/>
</dbReference>
<dbReference type="RefSeq" id="WP_011942356.1">
    <property type="nucleotide sequence ID" value="NC_009484.1"/>
</dbReference>
<dbReference type="GO" id="GO:0016491">
    <property type="term" value="F:oxidoreductase activity"/>
    <property type="evidence" value="ECO:0007669"/>
    <property type="project" value="UniProtKB-KW"/>
</dbReference>
<dbReference type="PRINTS" id="PR00080">
    <property type="entry name" value="SDRFAMILY"/>
</dbReference>
<dbReference type="NCBIfam" id="NF005559">
    <property type="entry name" value="PRK07231.1"/>
    <property type="match status" value="1"/>
</dbReference>
<dbReference type="HOGENOM" id="CLU_010194_1_1_5"/>
<dbReference type="InterPro" id="IPR057326">
    <property type="entry name" value="KR_dom"/>
</dbReference>
<dbReference type="PRINTS" id="PR00081">
    <property type="entry name" value="GDHRDH"/>
</dbReference>
<organism evidence="4 5">
    <name type="scientific">Acidiphilium cryptum (strain JF-5)</name>
    <dbReference type="NCBI Taxonomy" id="349163"/>
    <lineage>
        <taxon>Bacteria</taxon>
        <taxon>Pseudomonadati</taxon>
        <taxon>Pseudomonadota</taxon>
        <taxon>Alphaproteobacteria</taxon>
        <taxon>Acetobacterales</taxon>
        <taxon>Acidocellaceae</taxon>
        <taxon>Acidiphilium</taxon>
    </lineage>
</organism>
<dbReference type="AlphaFoldDB" id="A5FYW5"/>
<dbReference type="Proteomes" id="UP000000245">
    <property type="component" value="Chromosome"/>
</dbReference>
<evidence type="ECO:0000259" key="3">
    <source>
        <dbReference type="SMART" id="SM00822"/>
    </source>
</evidence>
<accession>A5FYW5</accession>
<dbReference type="InterPro" id="IPR002347">
    <property type="entry name" value="SDR_fam"/>
</dbReference>
<feature type="domain" description="Ketoreductase" evidence="3">
    <location>
        <begin position="22"/>
        <end position="191"/>
    </location>
</feature>
<comment type="similarity">
    <text evidence="1">Belongs to the short-chain dehydrogenases/reductases (SDR) family.</text>
</comment>
<dbReference type="EMBL" id="CP000697">
    <property type="protein sequence ID" value="ABQ30797.1"/>
    <property type="molecule type" value="Genomic_DNA"/>
</dbReference>
<dbReference type="PANTHER" id="PTHR43669:SF14">
    <property type="entry name" value="OXIDOREDUCTASE"/>
    <property type="match status" value="1"/>
</dbReference>
<evidence type="ECO:0000256" key="2">
    <source>
        <dbReference type="ARBA" id="ARBA00023002"/>
    </source>
</evidence>
<evidence type="ECO:0000313" key="5">
    <source>
        <dbReference type="Proteomes" id="UP000000245"/>
    </source>
</evidence>
<dbReference type="FunFam" id="3.40.50.720:FF:000084">
    <property type="entry name" value="Short-chain dehydrogenase reductase"/>
    <property type="match status" value="1"/>
</dbReference>
<keyword evidence="2" id="KW-0560">Oxidoreductase</keyword>
<protein>
    <submittedName>
        <fullName evidence="4">Short-chain dehydrogenase/reductase SDR</fullName>
    </submittedName>
</protein>
<dbReference type="STRING" id="349163.Acry_1591"/>
<evidence type="ECO:0000256" key="1">
    <source>
        <dbReference type="ARBA" id="ARBA00006484"/>
    </source>
</evidence>
<gene>
    <name evidence="4" type="ordered locus">Acry_1591</name>
</gene>
<dbReference type="Pfam" id="PF13561">
    <property type="entry name" value="adh_short_C2"/>
    <property type="match status" value="1"/>
</dbReference>
<evidence type="ECO:0000313" key="4">
    <source>
        <dbReference type="EMBL" id="ABQ30797.1"/>
    </source>
</evidence>
<dbReference type="Gene3D" id="3.40.50.720">
    <property type="entry name" value="NAD(P)-binding Rossmann-like Domain"/>
    <property type="match status" value="1"/>
</dbReference>
<dbReference type="InterPro" id="IPR020904">
    <property type="entry name" value="Sc_DH/Rdtase_CS"/>
</dbReference>
<sequence>MTGADRSRDGYVGLTLFDLSGRRALITGGRSGIGRAIATGLAEAGATVILNARDAGRLEAAVAELRALGLDAHAACFDVTDAAATAAAIERIEADGPIDILVNNAGLQHRALAADFPLDAFDRIMALNVRAAFVIAQAVGRRMLARNRGKIINIASVQSELGRASITPYTMSKGAVRQLTRGLCAEWGGRNIQVNAIAPGYFRTELTAALTEDAEFSAWLAARTPAGRWGEPDELKGAAIFLASAAADFVNGQMIFVDGGLTSVV</sequence>
<keyword evidence="5" id="KW-1185">Reference proteome</keyword>
<dbReference type="InterPro" id="IPR036291">
    <property type="entry name" value="NAD(P)-bd_dom_sf"/>
</dbReference>
<name>A5FYW5_ACICJ</name>
<reference evidence="4 5" key="1">
    <citation type="submission" date="2007-05" db="EMBL/GenBank/DDBJ databases">
        <title>Complete sequence of chromosome of Acidiphilium cryptum JF-5.</title>
        <authorList>
            <consortium name="US DOE Joint Genome Institute"/>
            <person name="Copeland A."/>
            <person name="Lucas S."/>
            <person name="Lapidus A."/>
            <person name="Barry K."/>
            <person name="Detter J.C."/>
            <person name="Glavina del Rio T."/>
            <person name="Hammon N."/>
            <person name="Israni S."/>
            <person name="Dalin E."/>
            <person name="Tice H."/>
            <person name="Pitluck S."/>
            <person name="Sims D."/>
            <person name="Brettin T."/>
            <person name="Bruce D."/>
            <person name="Han C."/>
            <person name="Schmutz J."/>
            <person name="Larimer F."/>
            <person name="Land M."/>
            <person name="Hauser L."/>
            <person name="Kyrpides N."/>
            <person name="Kim E."/>
            <person name="Magnuson T."/>
            <person name="Richardson P."/>
        </authorList>
    </citation>
    <scope>NUCLEOTIDE SEQUENCE [LARGE SCALE GENOMIC DNA]</scope>
    <source>
        <strain evidence="4 5">JF-5</strain>
    </source>
</reference>
<proteinExistence type="inferred from homology"/>
<dbReference type="KEGG" id="acr:Acry_1591"/>
<dbReference type="PANTHER" id="PTHR43669">
    <property type="entry name" value="5-KETO-D-GLUCONATE 5-REDUCTASE"/>
    <property type="match status" value="1"/>
</dbReference>